<reference evidence="1" key="1">
    <citation type="submission" date="2023-01" db="EMBL/GenBank/DDBJ databases">
        <title>Vibrio sp. CB1-14 genome sequencing.</title>
        <authorList>
            <person name="Otstavnykh N."/>
            <person name="Isaeva M."/>
            <person name="Meleshko D."/>
        </authorList>
    </citation>
    <scope>NUCLEOTIDE SEQUENCE</scope>
    <source>
        <strain evidence="1">CB1-14</strain>
    </source>
</reference>
<gene>
    <name evidence="1" type="ORF">PG915_21875</name>
</gene>
<dbReference type="RefSeq" id="WP_353499100.1">
    <property type="nucleotide sequence ID" value="NZ_CP115921.1"/>
</dbReference>
<dbReference type="EMBL" id="CP115921">
    <property type="protein sequence ID" value="XCD17936.1"/>
    <property type="molecule type" value="Genomic_DNA"/>
</dbReference>
<accession>A0AAU8BPP5</accession>
<evidence type="ECO:0000313" key="1">
    <source>
        <dbReference type="EMBL" id="XCD17936.1"/>
    </source>
</evidence>
<proteinExistence type="predicted"/>
<sequence>MHELIASYQVNPRLNFRYFANFSDEVSFRDGQHRLEFNYQF</sequence>
<name>A0AAU8BPP5_9VIBR</name>
<dbReference type="AlphaFoldDB" id="A0AAU8BPP5"/>
<protein>
    <submittedName>
        <fullName evidence="1">Uncharacterized protein</fullName>
    </submittedName>
</protein>
<organism evidence="1">
    <name type="scientific">Vibrio chaetopteri</name>
    <dbReference type="NCBI Taxonomy" id="3016528"/>
    <lineage>
        <taxon>Bacteria</taxon>
        <taxon>Pseudomonadati</taxon>
        <taxon>Pseudomonadota</taxon>
        <taxon>Gammaproteobacteria</taxon>
        <taxon>Vibrionales</taxon>
        <taxon>Vibrionaceae</taxon>
        <taxon>Vibrio</taxon>
    </lineage>
</organism>
<dbReference type="KEGG" id="vck:PG915_21875"/>